<dbReference type="InterPro" id="IPR029044">
    <property type="entry name" value="Nucleotide-diphossugar_trans"/>
</dbReference>
<comment type="subcellular location">
    <subcellularLocation>
        <location evidence="1">Cell membrane</location>
        <topology evidence="1">Multi-pass membrane protein</topology>
    </subcellularLocation>
</comment>
<feature type="transmembrane region" description="Helical" evidence="10">
    <location>
        <begin position="638"/>
        <end position="660"/>
    </location>
</feature>
<feature type="transmembrane region" description="Helical" evidence="10">
    <location>
        <begin position="576"/>
        <end position="597"/>
    </location>
</feature>
<sequence length="788" mass="91301">MRRTPIYKRLRHDESSIRLNQIKIQRRAIKRHSHSLSEASLIVSSNEKRQSDCTRKKLSTNLTYQTLKLFDYSEKSQDPTDPVKTFDLKFVGIGGKSGQRKIWQKSLLSQIKQKNPDGIKLAIGITMYNESWSLFQRTILGVFQGLLEIYLDMVKINTNISWEEFKNRVIIVLVADGYINLSQDFKDKATELGIFDASAIAPFIKKEDKQVLKEEPMTLFDIKQNNVASIKLEYEDDRYKHNTPILNLIHCFQSCIPLKLFASKLDVDLENFMLNTVNFVFAIKQFNNLKIDSHLYFYRGFCEFLNPDQVFLLDIGTQALSGSISKLVRLLDYGKNIGGACGEIEVEMPQFSVLSCVQFFEYKISHFLDKSFEGCFGYQSVLPGAFSIFRWEAIKGKPLESFFKGLDKQRLGLSELNMFLAEDRIMCFEIVAQNNIQGKEAKYDLIYLPEAVALTDPPELFSILIAQRRRWINGANATFLHMFANYGKFSNSSHSRCRKLLFLLNFVLMALQNLFGFIASGLFYGQVSSLLRYTFDSSNGLDPFRFSNMIENILLIMFQLVVIISFGMGKHINEKIIAIILKIISCFFFLTYGFVIISGLREFFQAEMSILLGIIFILTFVLPMLIFDGIKFCKNFPLYFGSLLLYLTMIPVYLIIFQIYSYSNLHDVSWGNRSASKDKDLMKYQSQVQNKDKQGKSDFEKKKEYKRSRLITFAIWMLSNILAGYILIYFNRSGKESSLFIIAYFLISYQGIKVLGMLYYRFTIYKLNKLIEKDQSQLKPRQYQQEDV</sequence>
<evidence type="ECO:0000256" key="6">
    <source>
        <dbReference type="ARBA" id="ARBA00022692"/>
    </source>
</evidence>
<keyword evidence="4" id="KW-0328">Glycosyltransferase</keyword>
<evidence type="ECO:0000256" key="3">
    <source>
        <dbReference type="ARBA" id="ARBA00022475"/>
    </source>
</evidence>
<dbReference type="Proteomes" id="UP000039865">
    <property type="component" value="Unassembled WGS sequence"/>
</dbReference>
<evidence type="ECO:0000256" key="5">
    <source>
        <dbReference type="ARBA" id="ARBA00022679"/>
    </source>
</evidence>
<feature type="transmembrane region" description="Helical" evidence="10">
    <location>
        <begin position="710"/>
        <end position="730"/>
    </location>
</feature>
<keyword evidence="3" id="KW-1003">Cell membrane</keyword>
<gene>
    <name evidence="11" type="primary">Contig14371.g15311</name>
    <name evidence="11" type="ORF">STYLEM_15299</name>
</gene>
<dbReference type="GO" id="GO:0071555">
    <property type="term" value="P:cell wall organization"/>
    <property type="evidence" value="ECO:0007669"/>
    <property type="project" value="UniProtKB-KW"/>
</dbReference>
<evidence type="ECO:0000256" key="8">
    <source>
        <dbReference type="ARBA" id="ARBA00023136"/>
    </source>
</evidence>
<dbReference type="PANTHER" id="PTHR22914">
    <property type="entry name" value="CHITIN SYNTHASE"/>
    <property type="match status" value="1"/>
</dbReference>
<dbReference type="AlphaFoldDB" id="A0A078AZH0"/>
<evidence type="ECO:0000256" key="2">
    <source>
        <dbReference type="ARBA" id="ARBA00012543"/>
    </source>
</evidence>
<dbReference type="EC" id="2.4.1.16" evidence="2"/>
<evidence type="ECO:0000313" key="11">
    <source>
        <dbReference type="EMBL" id="CDW86208.1"/>
    </source>
</evidence>
<keyword evidence="7 10" id="KW-1133">Transmembrane helix</keyword>
<evidence type="ECO:0000256" key="1">
    <source>
        <dbReference type="ARBA" id="ARBA00004651"/>
    </source>
</evidence>
<dbReference type="GO" id="GO:0006031">
    <property type="term" value="P:chitin biosynthetic process"/>
    <property type="evidence" value="ECO:0007669"/>
    <property type="project" value="TreeGrafter"/>
</dbReference>
<dbReference type="PANTHER" id="PTHR22914:SF9">
    <property type="entry name" value="CHITIN SYNTHASE 1"/>
    <property type="match status" value="1"/>
</dbReference>
<evidence type="ECO:0000256" key="4">
    <source>
        <dbReference type="ARBA" id="ARBA00022676"/>
    </source>
</evidence>
<reference evidence="11 12" key="1">
    <citation type="submission" date="2014-06" db="EMBL/GenBank/DDBJ databases">
        <authorList>
            <person name="Swart Estienne"/>
        </authorList>
    </citation>
    <scope>NUCLEOTIDE SEQUENCE [LARGE SCALE GENOMIC DNA]</scope>
    <source>
        <strain evidence="11 12">130c</strain>
    </source>
</reference>
<name>A0A078AZH0_STYLE</name>
<evidence type="ECO:0000256" key="10">
    <source>
        <dbReference type="SAM" id="Phobius"/>
    </source>
</evidence>
<evidence type="ECO:0000313" key="12">
    <source>
        <dbReference type="Proteomes" id="UP000039865"/>
    </source>
</evidence>
<proteinExistence type="predicted"/>
<dbReference type="EMBL" id="CCKQ01014445">
    <property type="protein sequence ID" value="CDW86208.1"/>
    <property type="molecule type" value="Genomic_DNA"/>
</dbReference>
<keyword evidence="12" id="KW-1185">Reference proteome</keyword>
<organism evidence="11 12">
    <name type="scientific">Stylonychia lemnae</name>
    <name type="common">Ciliate</name>
    <dbReference type="NCBI Taxonomy" id="5949"/>
    <lineage>
        <taxon>Eukaryota</taxon>
        <taxon>Sar</taxon>
        <taxon>Alveolata</taxon>
        <taxon>Ciliophora</taxon>
        <taxon>Intramacronucleata</taxon>
        <taxon>Spirotrichea</taxon>
        <taxon>Stichotrichia</taxon>
        <taxon>Sporadotrichida</taxon>
        <taxon>Oxytrichidae</taxon>
        <taxon>Stylonychinae</taxon>
        <taxon>Stylonychia</taxon>
    </lineage>
</organism>
<dbReference type="OrthoDB" id="3352955at2759"/>
<dbReference type="InterPro" id="IPR004835">
    <property type="entry name" value="Chitin_synth"/>
</dbReference>
<dbReference type="GO" id="GO:0005886">
    <property type="term" value="C:plasma membrane"/>
    <property type="evidence" value="ECO:0007669"/>
    <property type="project" value="UniProtKB-SubCell"/>
</dbReference>
<protein>
    <recommendedName>
        <fullName evidence="2">chitin synthase</fullName>
        <ecNumber evidence="2">2.4.1.16</ecNumber>
    </recommendedName>
</protein>
<accession>A0A078AZH0</accession>
<feature type="transmembrane region" description="Helical" evidence="10">
    <location>
        <begin position="544"/>
        <end position="564"/>
    </location>
</feature>
<evidence type="ECO:0000256" key="9">
    <source>
        <dbReference type="ARBA" id="ARBA00023316"/>
    </source>
</evidence>
<dbReference type="OMA" id="CEYDIGN"/>
<keyword evidence="9" id="KW-0961">Cell wall biogenesis/degradation</keyword>
<dbReference type="Pfam" id="PF01644">
    <property type="entry name" value="Chitin_synth_1"/>
    <property type="match status" value="2"/>
</dbReference>
<dbReference type="GO" id="GO:0004100">
    <property type="term" value="F:chitin synthase activity"/>
    <property type="evidence" value="ECO:0007669"/>
    <property type="project" value="UniProtKB-EC"/>
</dbReference>
<dbReference type="SUPFAM" id="SSF53448">
    <property type="entry name" value="Nucleotide-diphospho-sugar transferases"/>
    <property type="match status" value="1"/>
</dbReference>
<feature type="transmembrane region" description="Helical" evidence="10">
    <location>
        <begin position="739"/>
        <end position="760"/>
    </location>
</feature>
<feature type="transmembrane region" description="Helical" evidence="10">
    <location>
        <begin position="603"/>
        <end position="626"/>
    </location>
</feature>
<keyword evidence="5" id="KW-0808">Transferase</keyword>
<keyword evidence="6 10" id="KW-0812">Transmembrane</keyword>
<dbReference type="InParanoid" id="A0A078AZH0"/>
<feature type="transmembrane region" description="Helical" evidence="10">
    <location>
        <begin position="500"/>
        <end position="524"/>
    </location>
</feature>
<keyword evidence="8 10" id="KW-0472">Membrane</keyword>
<evidence type="ECO:0000256" key="7">
    <source>
        <dbReference type="ARBA" id="ARBA00022989"/>
    </source>
</evidence>